<organism evidence="2 3">
    <name type="scientific">Amphibalanus amphitrite</name>
    <name type="common">Striped barnacle</name>
    <name type="synonym">Balanus amphitrite</name>
    <dbReference type="NCBI Taxonomy" id="1232801"/>
    <lineage>
        <taxon>Eukaryota</taxon>
        <taxon>Metazoa</taxon>
        <taxon>Ecdysozoa</taxon>
        <taxon>Arthropoda</taxon>
        <taxon>Crustacea</taxon>
        <taxon>Multicrustacea</taxon>
        <taxon>Cirripedia</taxon>
        <taxon>Thoracica</taxon>
        <taxon>Thoracicalcarea</taxon>
        <taxon>Balanomorpha</taxon>
        <taxon>Balanoidea</taxon>
        <taxon>Balanidae</taxon>
        <taxon>Amphibalaninae</taxon>
        <taxon>Amphibalanus</taxon>
    </lineage>
</organism>
<sequence length="86" mass="9159">MEPRPAGDFTMRPVAALLVTALMSSQLRSALAAVEPTFEHCCRLGSRAARDGQPCHVGGAPVPDVAAEEQAMCHAVQAICCLRKQR</sequence>
<evidence type="ECO:0000313" key="2">
    <source>
        <dbReference type="EMBL" id="KAF0291999.1"/>
    </source>
</evidence>
<feature type="signal peptide" evidence="1">
    <location>
        <begin position="1"/>
        <end position="32"/>
    </location>
</feature>
<feature type="chain" id="PRO_5025642415" evidence="1">
    <location>
        <begin position="33"/>
        <end position="86"/>
    </location>
</feature>
<keyword evidence="3" id="KW-1185">Reference proteome</keyword>
<keyword evidence="1" id="KW-0732">Signal</keyword>
<evidence type="ECO:0000313" key="3">
    <source>
        <dbReference type="Proteomes" id="UP000440578"/>
    </source>
</evidence>
<name>A0A6A4VFS3_AMPAM</name>
<accession>A0A6A4VFS3</accession>
<gene>
    <name evidence="2" type="ORF">FJT64_009944</name>
</gene>
<evidence type="ECO:0000256" key="1">
    <source>
        <dbReference type="SAM" id="SignalP"/>
    </source>
</evidence>
<dbReference type="OrthoDB" id="10022113at2759"/>
<dbReference type="AlphaFoldDB" id="A0A6A4VFS3"/>
<reference evidence="2 3" key="1">
    <citation type="submission" date="2019-07" db="EMBL/GenBank/DDBJ databases">
        <title>Draft genome assembly of a fouling barnacle, Amphibalanus amphitrite (Darwin, 1854): The first reference genome for Thecostraca.</title>
        <authorList>
            <person name="Kim W."/>
        </authorList>
    </citation>
    <scope>NUCLEOTIDE SEQUENCE [LARGE SCALE GENOMIC DNA]</scope>
    <source>
        <strain evidence="2">SNU_AA5</strain>
        <tissue evidence="2">Soma without cirri and trophi</tissue>
    </source>
</reference>
<comment type="caution">
    <text evidence="2">The sequence shown here is derived from an EMBL/GenBank/DDBJ whole genome shotgun (WGS) entry which is preliminary data.</text>
</comment>
<proteinExistence type="predicted"/>
<dbReference type="Proteomes" id="UP000440578">
    <property type="component" value="Unassembled WGS sequence"/>
</dbReference>
<dbReference type="EMBL" id="VIIS01001845">
    <property type="protein sequence ID" value="KAF0291999.1"/>
    <property type="molecule type" value="Genomic_DNA"/>
</dbReference>
<protein>
    <submittedName>
        <fullName evidence="2">Uncharacterized protein</fullName>
    </submittedName>
</protein>